<evidence type="ECO:0000313" key="2">
    <source>
        <dbReference type="EMBL" id="QXN75284.1"/>
    </source>
</evidence>
<reference evidence="2" key="1">
    <citation type="submission" date="2021-04" db="EMBL/GenBank/DDBJ databases">
        <title>Genomes of microviruses identified in yellow-bellied marmot fecal samples.</title>
        <authorList>
            <person name="Varsani A."/>
            <person name="Kraberger S."/>
            <person name="Chatterjee A."/>
            <person name="Richet C."/>
            <person name="Fontenele R.S."/>
            <person name="Schmidlin K."/>
            <person name="Blumstein D.T."/>
        </authorList>
    </citation>
    <scope>NUCLEOTIDE SEQUENCE</scope>
    <source>
        <strain evidence="2">Mar60</strain>
    </source>
</reference>
<feature type="compositionally biased region" description="Polar residues" evidence="1">
    <location>
        <begin position="152"/>
        <end position="164"/>
    </location>
</feature>
<feature type="compositionally biased region" description="Basic and acidic residues" evidence="1">
    <location>
        <begin position="135"/>
        <end position="151"/>
    </location>
</feature>
<accession>A0A8F5MJV5</accession>
<protein>
    <submittedName>
        <fullName evidence="2">DNA pilot protein</fullName>
    </submittedName>
</protein>
<dbReference type="EMBL" id="MZ089806">
    <property type="protein sequence ID" value="QXN75284.1"/>
    <property type="molecule type" value="Genomic_DNA"/>
</dbReference>
<name>A0A8F5MJV5_9VIRU</name>
<sequence>MLIMLEALASGLIGGIMTSFGQEQKLQKDRELMGVQHRNNEISANNQFERNKKMWDYTNFENQMKHIKAAGLSPALIYGQTGAGGASVGGSGLPTNSISNTEAPNYMASLAQTLETKRVENETKVADTQAAKNQAEADRAAADAEKLKQDTETSASQEELNRSQAKLNDIDRRLKEMEEKENIPLLKANKLAAEAREAQMNANYLNMKGQSEEKRLNKLDEILDMQLKAMRQNMLLQKSQMYELMGRVQWYKEQASIGHENAKTAAGQLLATWKKIDQDLEIKKLELERVDKGLDIKEKELKLKGIVEARNTVQMIIQDMLKIYEINMNMGETIIENISPM</sequence>
<evidence type="ECO:0000256" key="1">
    <source>
        <dbReference type="SAM" id="MobiDB-lite"/>
    </source>
</evidence>
<organism evidence="2">
    <name type="scientific">Microvirus mar60</name>
    <dbReference type="NCBI Taxonomy" id="2851197"/>
    <lineage>
        <taxon>Viruses</taxon>
        <taxon>Monodnaviria</taxon>
        <taxon>Sangervirae</taxon>
        <taxon>Phixviricota</taxon>
        <taxon>Malgrandaviricetes</taxon>
        <taxon>Petitvirales</taxon>
        <taxon>Microviridae</taxon>
    </lineage>
</organism>
<proteinExistence type="predicted"/>
<feature type="region of interest" description="Disordered" evidence="1">
    <location>
        <begin position="126"/>
        <end position="164"/>
    </location>
</feature>